<keyword evidence="2" id="KW-0813">Transport</keyword>
<evidence type="ECO:0000313" key="14">
    <source>
        <dbReference type="EMBL" id="KMT65732.1"/>
    </source>
</evidence>
<keyword evidence="15" id="KW-1185">Reference proteome</keyword>
<comment type="caution">
    <text evidence="14">The sequence shown here is derived from an EMBL/GenBank/DDBJ whole genome shotgun (WGS) entry which is preliminary data.</text>
</comment>
<reference evidence="14 15" key="1">
    <citation type="submission" date="2015-04" db="EMBL/GenBank/DDBJ databases">
        <title>Draft Genome Sequence of the Novel Agar-Digesting Marine Bacterium Q1.</title>
        <authorList>
            <person name="Li Y."/>
            <person name="Li D."/>
            <person name="Chen G."/>
            <person name="Du Z."/>
        </authorList>
    </citation>
    <scope>NUCLEOTIDE SEQUENCE [LARGE SCALE GENOMIC DNA]</scope>
    <source>
        <strain evidence="14 15">Q1</strain>
    </source>
</reference>
<feature type="domain" description="OmpA-like" evidence="13">
    <location>
        <begin position="266"/>
        <end position="384"/>
    </location>
</feature>
<evidence type="ECO:0000259" key="13">
    <source>
        <dbReference type="PROSITE" id="PS51123"/>
    </source>
</evidence>
<dbReference type="InterPro" id="IPR027385">
    <property type="entry name" value="Beta-barrel_OMP"/>
</dbReference>
<keyword evidence="7" id="KW-0626">Porin</keyword>
<dbReference type="GO" id="GO:0015288">
    <property type="term" value="F:porin activity"/>
    <property type="evidence" value="ECO:0007669"/>
    <property type="project" value="UniProtKB-KW"/>
</dbReference>
<dbReference type="InterPro" id="IPR011250">
    <property type="entry name" value="OMP/PagP_B-barrel"/>
</dbReference>
<dbReference type="Gene3D" id="4.10.1080.10">
    <property type="entry name" value="TSP type-3 repeat"/>
    <property type="match status" value="1"/>
</dbReference>
<dbReference type="InterPro" id="IPR028974">
    <property type="entry name" value="TSP_type-3_rpt"/>
</dbReference>
<feature type="region of interest" description="Disordered" evidence="11">
    <location>
        <begin position="351"/>
        <end position="374"/>
    </location>
</feature>
<dbReference type="PANTHER" id="PTHR30329">
    <property type="entry name" value="STATOR ELEMENT OF FLAGELLAR MOTOR COMPLEX"/>
    <property type="match status" value="1"/>
</dbReference>
<dbReference type="Pfam" id="PF13505">
    <property type="entry name" value="OMP_b-brl"/>
    <property type="match status" value="1"/>
</dbReference>
<sequence length="386" mass="41769">MNKYFKLAAVAAAILSTQATAADADIKNAYVTGGLNMFAFDTEVHNMDKAIGPWFGFGYQIDKNWAVEFDYHMADSDIDHPGITTNKGVDISLMSLSGVYRYAPVGQNSILAKVGLGRQEYDSSANGSVTETAIRVGGGYEYYIQPNLSATFMWDLLYSVDETLIDSLPNIGLKYQFGDVKSSYKKSTKATKPAEKPAKAKPVVMDADLDGVENSKDMCSNTPSGVRVNAQGCPFDRDADGVYDYKDECVMTPAGAKVDAKGCTVKLEEKVSIQLYISFANNSSVVPEEYSTEIKKVADFMKSYPDTKVALVGHSDSSGSAAYNQMLSEKRAAKVADYLVTKFGVDSARVSSRGEGEANPIADNTTAEGRKKNRRVTAEITAVVAK</sequence>
<dbReference type="InterPro" id="IPR036737">
    <property type="entry name" value="OmpA-like_sf"/>
</dbReference>
<dbReference type="PROSITE" id="PS51123">
    <property type="entry name" value="OMPA_2"/>
    <property type="match status" value="1"/>
</dbReference>
<gene>
    <name evidence="14" type="ORF">XM47_06885</name>
</gene>
<dbReference type="GO" id="GO:0009279">
    <property type="term" value="C:cell outer membrane"/>
    <property type="evidence" value="ECO:0007669"/>
    <property type="project" value="UniProtKB-SubCell"/>
</dbReference>
<dbReference type="PRINTS" id="PR01021">
    <property type="entry name" value="OMPADOMAIN"/>
</dbReference>
<evidence type="ECO:0000256" key="8">
    <source>
        <dbReference type="ARBA" id="ARBA00023136"/>
    </source>
</evidence>
<protein>
    <recommendedName>
        <fullName evidence="13">OmpA-like domain-containing protein</fullName>
    </recommendedName>
</protein>
<dbReference type="GO" id="GO:0005509">
    <property type="term" value="F:calcium ion binding"/>
    <property type="evidence" value="ECO:0007669"/>
    <property type="project" value="InterPro"/>
</dbReference>
<evidence type="ECO:0000256" key="10">
    <source>
        <dbReference type="PROSITE-ProRule" id="PRU00473"/>
    </source>
</evidence>
<evidence type="ECO:0000256" key="7">
    <source>
        <dbReference type="ARBA" id="ARBA00023114"/>
    </source>
</evidence>
<evidence type="ECO:0000256" key="4">
    <source>
        <dbReference type="ARBA" id="ARBA00022692"/>
    </source>
</evidence>
<feature type="chain" id="PRO_5005298711" description="OmpA-like domain-containing protein" evidence="12">
    <location>
        <begin position="22"/>
        <end position="386"/>
    </location>
</feature>
<organism evidence="14 15">
    <name type="scientific">Catenovulum maritimum</name>
    <dbReference type="NCBI Taxonomy" id="1513271"/>
    <lineage>
        <taxon>Bacteria</taxon>
        <taxon>Pseudomonadati</taxon>
        <taxon>Pseudomonadota</taxon>
        <taxon>Gammaproteobacteria</taxon>
        <taxon>Alteromonadales</taxon>
        <taxon>Alteromonadaceae</taxon>
        <taxon>Catenovulum</taxon>
    </lineage>
</organism>
<accession>A0A0J8GSL5</accession>
<evidence type="ECO:0000256" key="9">
    <source>
        <dbReference type="ARBA" id="ARBA00023237"/>
    </source>
</evidence>
<dbReference type="AlphaFoldDB" id="A0A0J8GSL5"/>
<evidence type="ECO:0000313" key="15">
    <source>
        <dbReference type="Proteomes" id="UP000037600"/>
    </source>
</evidence>
<dbReference type="Pfam" id="PF00691">
    <property type="entry name" value="OmpA"/>
    <property type="match status" value="1"/>
</dbReference>
<name>A0A0J8GSL5_9ALTE</name>
<feature type="signal peptide" evidence="12">
    <location>
        <begin position="1"/>
        <end position="21"/>
    </location>
</feature>
<dbReference type="GO" id="GO:0046930">
    <property type="term" value="C:pore complex"/>
    <property type="evidence" value="ECO:0007669"/>
    <property type="project" value="UniProtKB-KW"/>
</dbReference>
<evidence type="ECO:0000256" key="6">
    <source>
        <dbReference type="ARBA" id="ARBA00023065"/>
    </source>
</evidence>
<evidence type="ECO:0000256" key="11">
    <source>
        <dbReference type="SAM" id="MobiDB-lite"/>
    </source>
</evidence>
<dbReference type="InterPro" id="IPR050330">
    <property type="entry name" value="Bact_OuterMem_StrucFunc"/>
</dbReference>
<dbReference type="InterPro" id="IPR006664">
    <property type="entry name" value="OMP_bac"/>
</dbReference>
<dbReference type="PANTHER" id="PTHR30329:SF21">
    <property type="entry name" value="LIPOPROTEIN YIAD-RELATED"/>
    <property type="match status" value="1"/>
</dbReference>
<comment type="subcellular location">
    <subcellularLocation>
        <location evidence="1">Cell outer membrane</location>
        <topology evidence="1">Multi-pass membrane protein</topology>
    </subcellularLocation>
</comment>
<dbReference type="SUPFAM" id="SSF103647">
    <property type="entry name" value="TSP type-3 repeat"/>
    <property type="match status" value="1"/>
</dbReference>
<dbReference type="InterPro" id="IPR006665">
    <property type="entry name" value="OmpA-like"/>
</dbReference>
<keyword evidence="8 10" id="KW-0472">Membrane</keyword>
<dbReference type="OrthoDB" id="9805832at2"/>
<keyword evidence="4" id="KW-0812">Transmembrane</keyword>
<dbReference type="SUPFAM" id="SSF56925">
    <property type="entry name" value="OMPA-like"/>
    <property type="match status" value="1"/>
</dbReference>
<dbReference type="Gene3D" id="3.30.1330.60">
    <property type="entry name" value="OmpA-like domain"/>
    <property type="match status" value="1"/>
</dbReference>
<dbReference type="STRING" id="1513271.XM47_06885"/>
<dbReference type="GO" id="GO:0006811">
    <property type="term" value="P:monoatomic ion transport"/>
    <property type="evidence" value="ECO:0007669"/>
    <property type="project" value="UniProtKB-KW"/>
</dbReference>
<dbReference type="EMBL" id="LAZL01000009">
    <property type="protein sequence ID" value="KMT65732.1"/>
    <property type="molecule type" value="Genomic_DNA"/>
</dbReference>
<evidence type="ECO:0000256" key="2">
    <source>
        <dbReference type="ARBA" id="ARBA00022448"/>
    </source>
</evidence>
<dbReference type="SUPFAM" id="SSF103088">
    <property type="entry name" value="OmpA-like"/>
    <property type="match status" value="1"/>
</dbReference>
<keyword evidence="5 12" id="KW-0732">Signal</keyword>
<evidence type="ECO:0000256" key="1">
    <source>
        <dbReference type="ARBA" id="ARBA00004571"/>
    </source>
</evidence>
<keyword evidence="6" id="KW-0406">Ion transport</keyword>
<keyword evidence="3" id="KW-1134">Transmembrane beta strand</keyword>
<proteinExistence type="predicted"/>
<dbReference type="Proteomes" id="UP000037600">
    <property type="component" value="Unassembled WGS sequence"/>
</dbReference>
<dbReference type="CDD" id="cd07185">
    <property type="entry name" value="OmpA_C-like"/>
    <property type="match status" value="1"/>
</dbReference>
<dbReference type="Gene3D" id="2.40.160.20">
    <property type="match status" value="1"/>
</dbReference>
<evidence type="ECO:0000256" key="5">
    <source>
        <dbReference type="ARBA" id="ARBA00022729"/>
    </source>
</evidence>
<dbReference type="PATRIC" id="fig|1513271.3.peg.1413"/>
<evidence type="ECO:0000256" key="12">
    <source>
        <dbReference type="SAM" id="SignalP"/>
    </source>
</evidence>
<keyword evidence="9" id="KW-0998">Cell outer membrane</keyword>
<evidence type="ECO:0000256" key="3">
    <source>
        <dbReference type="ARBA" id="ARBA00022452"/>
    </source>
</evidence>